<dbReference type="SMART" id="SM00642">
    <property type="entry name" value="Aamy"/>
    <property type="match status" value="1"/>
</dbReference>
<dbReference type="Proteomes" id="UP001221189">
    <property type="component" value="Unassembled WGS sequence"/>
</dbReference>
<dbReference type="CDD" id="cd11341">
    <property type="entry name" value="AmyAc_Pullulanase_LD-like"/>
    <property type="match status" value="1"/>
</dbReference>
<dbReference type="Gene3D" id="2.60.40.10">
    <property type="entry name" value="Immunoglobulins"/>
    <property type="match status" value="1"/>
</dbReference>
<keyword evidence="2" id="KW-0732">Signal</keyword>
<dbReference type="InterPro" id="IPR017853">
    <property type="entry name" value="GH"/>
</dbReference>
<dbReference type="Pfam" id="PF11852">
    <property type="entry name" value="Pullul_strch_C"/>
    <property type="match status" value="1"/>
</dbReference>
<dbReference type="SUPFAM" id="SSF51011">
    <property type="entry name" value="Glycosyl hydrolase domain"/>
    <property type="match status" value="1"/>
</dbReference>
<dbReference type="Pfam" id="PF02922">
    <property type="entry name" value="CBM_48"/>
    <property type="match status" value="1"/>
</dbReference>
<gene>
    <name evidence="4" type="ORF">PRZ03_00700</name>
</gene>
<proteinExistence type="inferred from homology"/>
<dbReference type="PANTHER" id="PTHR43002">
    <property type="entry name" value="GLYCOGEN DEBRANCHING ENZYME"/>
    <property type="match status" value="1"/>
</dbReference>
<evidence type="ECO:0000256" key="1">
    <source>
        <dbReference type="ARBA" id="ARBA00008061"/>
    </source>
</evidence>
<evidence type="ECO:0000259" key="3">
    <source>
        <dbReference type="SMART" id="SM00642"/>
    </source>
</evidence>
<reference evidence="4 5" key="1">
    <citation type="submission" date="2022-10" db="EMBL/GenBank/DDBJ databases">
        <title>Paucibacter sp. hw1 Genome sequencing.</title>
        <authorList>
            <person name="Park S."/>
        </authorList>
    </citation>
    <scope>NUCLEOTIDE SEQUENCE [LARGE SCALE GENOMIC DNA]</scope>
    <source>
        <strain evidence="5">hw1</strain>
    </source>
</reference>
<dbReference type="InterPro" id="IPR040671">
    <property type="entry name" value="Pullulanase_N2"/>
</dbReference>
<evidence type="ECO:0000256" key="2">
    <source>
        <dbReference type="SAM" id="SignalP"/>
    </source>
</evidence>
<dbReference type="EMBL" id="JAQQXT010000001">
    <property type="protein sequence ID" value="MDC8770069.1"/>
    <property type="molecule type" value="Genomic_DNA"/>
</dbReference>
<sequence>MQKIMAASRWTRWSVSLVLGLSVMPAQALDACNEPGFARVLQPQREAVPLAAQAYWLNQRLIQWPGAVENIGTGTRAKLYVSAQAALQVGSNQAVTGADQALLLEPSRDELPADLAQRFKFIAPGPRWQVAAADLAQLPALHRSQVWLVLEGADGTIQAHTRLQAAGALDDLYAAAEQVDDLGAHPAVQTSFKLWAPTAQKVALCRYPSGSGKALAMEALNLDAQTGVWQTKLTGDLSGQYYNYLVDVYVPGVGVVRNRVTDPYSVGLSTDSKRSFVAHLQSPALKPPGWDATARPQRVKDSTDMVIYELHVRDFSIGDASVPLPKRGKYQAFTQSDSAGMRHLRALSKAGLTDVHLLPVFDIATIPEAGCREPLVPHAPGDSPRQQAAVMAVAAEDCFNWGYDPFHYSAPEGSYASDAAKAERRIIEFREMVQALHRADLRVGMDVVYNHTAAAGQHEKSVLDRIVPGYYQRLNATGEVERSTCCDNTATEHRMMAKLMLDSVALWAREYKIDSFRFDLMAHQPRAVMEALQEKVNQAAGRPVQLIGEGWNFGEVANGARFVQASQLSLNGSGIATFSDRGRDAARGGSAGDNGAAVVQNQGWLNGLVYAPNALAKQSPQRPSADLMQAADLLRVGLAGSLRDYELPTWQGKTLKLAEIAYGDQPAGYVSQPGEVVNYVDNHDNQTLFDINVLKLPLETSAAERARVQVLGLALTAFSQGVAYFHAGVDILRSKSLDKNSYDSGDWFNRLDWTYRDNGFAAGLPPKLDNGEQYPLLAPLLADTRIKPSPADIAWTRDAFRDLLKIRASSSLFRLPSAQEVKQRLKFHNTGPAQNPRVLVASLDGRGWPGAGFKELLYFINADPAAQQIDLPSQAGKPLVLHPVHLQAKAADKRIAAEANFDSNTGRFTLPGRSAVVFVRR</sequence>
<dbReference type="CDD" id="cd02860">
    <property type="entry name" value="E_set_Pullulanase"/>
    <property type="match status" value="1"/>
</dbReference>
<feature type="chain" id="PRO_5045840494" evidence="2">
    <location>
        <begin position="29"/>
        <end position="921"/>
    </location>
</feature>
<feature type="signal peptide" evidence="2">
    <location>
        <begin position="1"/>
        <end position="28"/>
    </location>
</feature>
<dbReference type="SUPFAM" id="SSF81296">
    <property type="entry name" value="E set domains"/>
    <property type="match status" value="2"/>
</dbReference>
<accession>A0ABT5K9F0</accession>
<dbReference type="InterPro" id="IPR004193">
    <property type="entry name" value="Glyco_hydro_13_N"/>
</dbReference>
<dbReference type="InterPro" id="IPR006047">
    <property type="entry name" value="GH13_cat_dom"/>
</dbReference>
<name>A0ABT5K9F0_9BURK</name>
<keyword evidence="5" id="KW-1185">Reference proteome</keyword>
<dbReference type="InterPro" id="IPR013783">
    <property type="entry name" value="Ig-like_fold"/>
</dbReference>
<evidence type="ECO:0000313" key="5">
    <source>
        <dbReference type="Proteomes" id="UP001221189"/>
    </source>
</evidence>
<protein>
    <submittedName>
        <fullName evidence="4">DUF3372 domain-containing protein</fullName>
    </submittedName>
</protein>
<comment type="similarity">
    <text evidence="1">Belongs to the glycosyl hydrolase 13 family.</text>
</comment>
<dbReference type="Gene3D" id="3.20.20.80">
    <property type="entry name" value="Glycosidases"/>
    <property type="match status" value="1"/>
</dbReference>
<dbReference type="InterPro" id="IPR014756">
    <property type="entry name" value="Ig_E-set"/>
</dbReference>
<dbReference type="InterPro" id="IPR013780">
    <property type="entry name" value="Glyco_hydro_b"/>
</dbReference>
<evidence type="ECO:0000313" key="4">
    <source>
        <dbReference type="EMBL" id="MDC8770069.1"/>
    </source>
</evidence>
<dbReference type="SUPFAM" id="SSF51445">
    <property type="entry name" value="(Trans)glycosidases"/>
    <property type="match status" value="1"/>
</dbReference>
<comment type="caution">
    <text evidence="4">The sequence shown here is derived from an EMBL/GenBank/DDBJ whole genome shotgun (WGS) entry which is preliminary data.</text>
</comment>
<organism evidence="4 5">
    <name type="scientific">Roseateles albus</name>
    <dbReference type="NCBI Taxonomy" id="2987525"/>
    <lineage>
        <taxon>Bacteria</taxon>
        <taxon>Pseudomonadati</taxon>
        <taxon>Pseudomonadota</taxon>
        <taxon>Betaproteobacteria</taxon>
        <taxon>Burkholderiales</taxon>
        <taxon>Sphaerotilaceae</taxon>
        <taxon>Roseateles</taxon>
    </lineage>
</organism>
<dbReference type="Gene3D" id="2.60.40.1180">
    <property type="entry name" value="Golgi alpha-mannosidase II"/>
    <property type="match status" value="1"/>
</dbReference>
<dbReference type="Gene3D" id="2.60.40.1130">
    <property type="entry name" value="Rab geranylgeranyltransferase alpha-subunit, insert domain"/>
    <property type="match status" value="1"/>
</dbReference>
<dbReference type="Pfam" id="PF17967">
    <property type="entry name" value="Pullulanase_N2"/>
    <property type="match status" value="1"/>
</dbReference>
<feature type="domain" description="Glycosyl hydrolase family 13 catalytic" evidence="3">
    <location>
        <begin position="397"/>
        <end position="761"/>
    </location>
</feature>
<dbReference type="RefSeq" id="WP_273598556.1">
    <property type="nucleotide sequence ID" value="NZ_JAQQXT010000001.1"/>
</dbReference>
<dbReference type="InterPro" id="IPR024561">
    <property type="entry name" value="Pullul_strch_C"/>
</dbReference>